<evidence type="ECO:0000313" key="2">
    <source>
        <dbReference type="EMBL" id="VVP48227.1"/>
    </source>
</evidence>
<dbReference type="Proteomes" id="UP000385207">
    <property type="component" value="Unassembled WGS sequence"/>
</dbReference>
<gene>
    <name evidence="2" type="ORF">PS862_05248</name>
</gene>
<dbReference type="InterPro" id="IPR009003">
    <property type="entry name" value="Peptidase_S1_PA"/>
</dbReference>
<dbReference type="EMBL" id="CABVII010000032">
    <property type="protein sequence ID" value="VVP48227.1"/>
    <property type="molecule type" value="Genomic_DNA"/>
</dbReference>
<dbReference type="Gene3D" id="2.40.10.10">
    <property type="entry name" value="Trypsin-like serine proteases"/>
    <property type="match status" value="2"/>
</dbReference>
<dbReference type="AlphaFoldDB" id="A0A5E7PHN2"/>
<dbReference type="InterPro" id="IPR018114">
    <property type="entry name" value="TRYPSIN_HIS"/>
</dbReference>
<keyword evidence="1" id="KW-0732">Signal</keyword>
<feature type="signal peptide" evidence="1">
    <location>
        <begin position="1"/>
        <end position="25"/>
    </location>
</feature>
<evidence type="ECO:0000313" key="3">
    <source>
        <dbReference type="Proteomes" id="UP000385207"/>
    </source>
</evidence>
<protein>
    <recommendedName>
        <fullName evidence="4">Peptidase S1 domain-containing protein</fullName>
    </recommendedName>
</protein>
<dbReference type="InterPro" id="IPR043504">
    <property type="entry name" value="Peptidase_S1_PA_chymotrypsin"/>
</dbReference>
<dbReference type="GO" id="GO:0006508">
    <property type="term" value="P:proteolysis"/>
    <property type="evidence" value="ECO:0007669"/>
    <property type="project" value="InterPro"/>
</dbReference>
<organism evidence="2 3">
    <name type="scientific">Pseudomonas fluorescens</name>
    <dbReference type="NCBI Taxonomy" id="294"/>
    <lineage>
        <taxon>Bacteria</taxon>
        <taxon>Pseudomonadati</taxon>
        <taxon>Pseudomonadota</taxon>
        <taxon>Gammaproteobacteria</taxon>
        <taxon>Pseudomonadales</taxon>
        <taxon>Pseudomonadaceae</taxon>
        <taxon>Pseudomonas</taxon>
    </lineage>
</organism>
<dbReference type="PROSITE" id="PS00134">
    <property type="entry name" value="TRYPSIN_HIS"/>
    <property type="match status" value="1"/>
</dbReference>
<dbReference type="RefSeq" id="WP_191632997.1">
    <property type="nucleotide sequence ID" value="NZ_CABVII010000032.1"/>
</dbReference>
<name>A0A5E7PHN2_PSEFL</name>
<evidence type="ECO:0000256" key="1">
    <source>
        <dbReference type="SAM" id="SignalP"/>
    </source>
</evidence>
<sequence precursor="true">MNNTHFKTLCPLVGTLFLSTCIAAADLGEGLANESNSILLKNQNNNYSHWNGIGKIFRDDAPACTASLLDTRDKDNNAVGPAYLLTAAHCAFNASELQAAEPFEQTVKFNYFNDTPHAYKNYKIDKTVWKDYQHTDLAIIALDAALATVLEDGVTPLQLASAWPKVSADVLIVGVPNELPESGLRLAACSQEPTGAALVEGDRSYLDTLKNRCREIRSGSSGSPVLDRQSGHILSVMATSTHGATIDQQCFDDAPCEVKNGQPQWSSDTHYSHPVDYLSSCFSDGVFTGASNACTLHRTFQVTDTTWPTQYVAMPQDEDSPDPVLQATFSLSTPYYRFKTTRDVTHCSSPHDYSAPIEASDAVINAPISREPGMYFLCIIGVESADHRPSIELMKSAWVTPAQLIERTPVRMPEPTITLSADWNYQVKWRYSVPQYFGTLYYTGPTNETDCNKIPIEDYARTFEPITFEAEKLPLTLCSRNNDLSDRASDVRSDLLALP</sequence>
<reference evidence="2 3" key="1">
    <citation type="submission" date="2019-09" db="EMBL/GenBank/DDBJ databases">
        <authorList>
            <person name="Chandra G."/>
            <person name="Truman W A."/>
        </authorList>
    </citation>
    <scope>NUCLEOTIDE SEQUENCE [LARGE SCALE GENOMIC DNA]</scope>
    <source>
        <strain evidence="2">PS862</strain>
    </source>
</reference>
<dbReference type="Pfam" id="PF13365">
    <property type="entry name" value="Trypsin_2"/>
    <property type="match status" value="1"/>
</dbReference>
<dbReference type="GO" id="GO:0004252">
    <property type="term" value="F:serine-type endopeptidase activity"/>
    <property type="evidence" value="ECO:0007669"/>
    <property type="project" value="InterPro"/>
</dbReference>
<accession>A0A5E7PHN2</accession>
<proteinExistence type="predicted"/>
<evidence type="ECO:0008006" key="4">
    <source>
        <dbReference type="Google" id="ProtNLM"/>
    </source>
</evidence>
<dbReference type="SUPFAM" id="SSF50494">
    <property type="entry name" value="Trypsin-like serine proteases"/>
    <property type="match status" value="1"/>
</dbReference>
<feature type="chain" id="PRO_5022806841" description="Peptidase S1 domain-containing protein" evidence="1">
    <location>
        <begin position="26"/>
        <end position="499"/>
    </location>
</feature>